<dbReference type="KEGG" id="hat:RC74_15625"/>
<evidence type="ECO:0000256" key="1">
    <source>
        <dbReference type="SAM" id="SignalP"/>
    </source>
</evidence>
<organism evidence="2 3">
    <name type="scientific">Falsihalocynthiibacter arcticus</name>
    <dbReference type="NCBI Taxonomy" id="1579316"/>
    <lineage>
        <taxon>Bacteria</taxon>
        <taxon>Pseudomonadati</taxon>
        <taxon>Pseudomonadota</taxon>
        <taxon>Alphaproteobacteria</taxon>
        <taxon>Rhodobacterales</taxon>
        <taxon>Roseobacteraceae</taxon>
        <taxon>Falsihalocynthiibacter</taxon>
    </lineage>
</organism>
<reference evidence="2 3" key="1">
    <citation type="submission" date="2016-02" db="EMBL/GenBank/DDBJ databases">
        <title>Complete genome sequence of Halocynthiibacter arcticus PAMC 20958t from arctic marine sediment.</title>
        <authorList>
            <person name="Lee Y.M."/>
            <person name="Baek K."/>
            <person name="Lee H.K."/>
            <person name="Shin S.C."/>
        </authorList>
    </citation>
    <scope>NUCLEOTIDE SEQUENCE [LARGE SCALE GENOMIC DNA]</scope>
    <source>
        <strain evidence="2">PAMC 20958</strain>
    </source>
</reference>
<dbReference type="RefSeq" id="WP_039002191.1">
    <property type="nucleotide sequence ID" value="NZ_CP014327.1"/>
</dbReference>
<keyword evidence="3" id="KW-1185">Reference proteome</keyword>
<evidence type="ECO:0000313" key="2">
    <source>
        <dbReference type="EMBL" id="AML52510.1"/>
    </source>
</evidence>
<name>A0A126V2K3_9RHOB</name>
<dbReference type="EMBL" id="CP014327">
    <property type="protein sequence ID" value="AML52510.1"/>
    <property type="molecule type" value="Genomic_DNA"/>
</dbReference>
<dbReference type="OrthoDB" id="7877136at2"/>
<sequence>MFNKTTLSALALAVALPFAGAANAGNDQLAKIAGVEAGVYTTAELIQIDQARKTQDVEKLNFYLLGENRVSRADYTGNVSGGVAELAAIEGVSTNGYTASTLIELSVAENENDLEKVAFIKARAAGEISELAPNAVSPGKRQLAAVLGLDPASYTTAELIEIADW</sequence>
<gene>
    <name evidence="2" type="ORF">RC74_15625</name>
</gene>
<protein>
    <submittedName>
        <fullName evidence="2">Uncharacterized protein</fullName>
    </submittedName>
</protein>
<proteinExistence type="predicted"/>
<keyword evidence="1" id="KW-0732">Signal</keyword>
<evidence type="ECO:0000313" key="3">
    <source>
        <dbReference type="Proteomes" id="UP000070371"/>
    </source>
</evidence>
<feature type="chain" id="PRO_5007443284" evidence="1">
    <location>
        <begin position="25"/>
        <end position="165"/>
    </location>
</feature>
<dbReference type="Proteomes" id="UP000070371">
    <property type="component" value="Chromosome"/>
</dbReference>
<dbReference type="AlphaFoldDB" id="A0A126V2K3"/>
<feature type="signal peptide" evidence="1">
    <location>
        <begin position="1"/>
        <end position="24"/>
    </location>
</feature>
<accession>A0A126V2K3</accession>